<keyword evidence="3 7" id="KW-0378">Hydrolase</keyword>
<dbReference type="AlphaFoldDB" id="A0AAW0Q711"/>
<feature type="compositionally biased region" description="Low complexity" evidence="8">
    <location>
        <begin position="533"/>
        <end position="545"/>
    </location>
</feature>
<keyword evidence="4 7" id="KW-0720">Serine protease</keyword>
<feature type="compositionally biased region" description="Pro residues" evidence="8">
    <location>
        <begin position="510"/>
        <end position="521"/>
    </location>
</feature>
<keyword evidence="2" id="KW-0732">Signal</keyword>
<evidence type="ECO:0000256" key="3">
    <source>
        <dbReference type="ARBA" id="ARBA00022801"/>
    </source>
</evidence>
<evidence type="ECO:0000256" key="7">
    <source>
        <dbReference type="RuleBase" id="RU363034"/>
    </source>
</evidence>
<dbReference type="PROSITE" id="PS00135">
    <property type="entry name" value="TRYPSIN_SER"/>
    <property type="match status" value="1"/>
</dbReference>
<feature type="domain" description="Peptidase S1" evidence="9">
    <location>
        <begin position="29"/>
        <end position="260"/>
    </location>
</feature>
<dbReference type="InterPro" id="IPR033116">
    <property type="entry name" value="TRYPSIN_SER"/>
</dbReference>
<comment type="caution">
    <text evidence="10">The sequence shown here is derived from an EMBL/GenBank/DDBJ whole genome shotgun (WGS) entry which is preliminary data.</text>
</comment>
<dbReference type="CDD" id="cd00190">
    <property type="entry name" value="Tryp_SPc"/>
    <property type="match status" value="1"/>
</dbReference>
<dbReference type="InterPro" id="IPR009003">
    <property type="entry name" value="Peptidase_S1_PA"/>
</dbReference>
<dbReference type="SUPFAM" id="SSF50494">
    <property type="entry name" value="Trypsin-like serine proteases"/>
    <property type="match status" value="2"/>
</dbReference>
<dbReference type="PANTHER" id="PTHR24253">
    <property type="entry name" value="TRANSMEMBRANE PROTEASE SERINE"/>
    <property type="match status" value="1"/>
</dbReference>
<dbReference type="PROSITE" id="PS00134">
    <property type="entry name" value="TRYPSIN_HIS"/>
    <property type="match status" value="1"/>
</dbReference>
<evidence type="ECO:0000259" key="9">
    <source>
        <dbReference type="PROSITE" id="PS50240"/>
    </source>
</evidence>
<dbReference type="Proteomes" id="UP001460270">
    <property type="component" value="Unassembled WGS sequence"/>
</dbReference>
<organism evidence="10 11">
    <name type="scientific">Mugilogobius chulae</name>
    <name type="common">yellowstripe goby</name>
    <dbReference type="NCBI Taxonomy" id="88201"/>
    <lineage>
        <taxon>Eukaryota</taxon>
        <taxon>Metazoa</taxon>
        <taxon>Chordata</taxon>
        <taxon>Craniata</taxon>
        <taxon>Vertebrata</taxon>
        <taxon>Euteleostomi</taxon>
        <taxon>Actinopterygii</taxon>
        <taxon>Neopterygii</taxon>
        <taxon>Teleostei</taxon>
        <taxon>Neoteleostei</taxon>
        <taxon>Acanthomorphata</taxon>
        <taxon>Gobiaria</taxon>
        <taxon>Gobiiformes</taxon>
        <taxon>Gobioidei</taxon>
        <taxon>Gobiidae</taxon>
        <taxon>Gobionellinae</taxon>
        <taxon>Mugilogobius</taxon>
    </lineage>
</organism>
<dbReference type="FunFam" id="2.40.10.10:FF:000024">
    <property type="entry name" value="Serine protease 53"/>
    <property type="match status" value="1"/>
</dbReference>
<keyword evidence="5" id="KW-1015">Disulfide bond</keyword>
<evidence type="ECO:0000256" key="2">
    <source>
        <dbReference type="ARBA" id="ARBA00022729"/>
    </source>
</evidence>
<accession>A0AAW0Q711</accession>
<evidence type="ECO:0000313" key="11">
    <source>
        <dbReference type="Proteomes" id="UP001460270"/>
    </source>
</evidence>
<gene>
    <name evidence="10" type="ORF">WMY93_001867</name>
</gene>
<dbReference type="GO" id="GO:0004252">
    <property type="term" value="F:serine-type endopeptidase activity"/>
    <property type="evidence" value="ECO:0007669"/>
    <property type="project" value="InterPro"/>
</dbReference>
<feature type="region of interest" description="Disordered" evidence="8">
    <location>
        <begin position="284"/>
        <end position="331"/>
    </location>
</feature>
<evidence type="ECO:0000256" key="4">
    <source>
        <dbReference type="ARBA" id="ARBA00022825"/>
    </source>
</evidence>
<dbReference type="PRINTS" id="PR00722">
    <property type="entry name" value="CHYMOTRYPSIN"/>
</dbReference>
<dbReference type="Gene3D" id="2.40.10.10">
    <property type="entry name" value="Trypsin-like serine proteases"/>
    <property type="match status" value="3"/>
</dbReference>
<keyword evidence="6" id="KW-0325">Glycoprotein</keyword>
<evidence type="ECO:0000256" key="1">
    <source>
        <dbReference type="ARBA" id="ARBA00022670"/>
    </source>
</evidence>
<dbReference type="InterPro" id="IPR001254">
    <property type="entry name" value="Trypsin_dom"/>
</dbReference>
<evidence type="ECO:0000256" key="8">
    <source>
        <dbReference type="SAM" id="MobiDB-lite"/>
    </source>
</evidence>
<evidence type="ECO:0000313" key="10">
    <source>
        <dbReference type="EMBL" id="KAK7938541.1"/>
    </source>
</evidence>
<evidence type="ECO:0000256" key="5">
    <source>
        <dbReference type="ARBA" id="ARBA00023157"/>
    </source>
</evidence>
<evidence type="ECO:0000256" key="6">
    <source>
        <dbReference type="ARBA" id="ARBA00023180"/>
    </source>
</evidence>
<keyword evidence="1 7" id="KW-0645">Protease</keyword>
<feature type="compositionally biased region" description="Low complexity" evidence="8">
    <location>
        <begin position="294"/>
        <end position="329"/>
    </location>
</feature>
<reference evidence="11" key="1">
    <citation type="submission" date="2024-04" db="EMBL/GenBank/DDBJ databases">
        <title>Salinicola lusitanus LLJ914,a marine bacterium isolated from the Okinawa Trough.</title>
        <authorList>
            <person name="Li J."/>
        </authorList>
    </citation>
    <scope>NUCLEOTIDE SEQUENCE [LARGE SCALE GENOMIC DNA]</scope>
</reference>
<dbReference type="EMBL" id="JBBPFD010000002">
    <property type="protein sequence ID" value="KAK7938541.1"/>
    <property type="molecule type" value="Genomic_DNA"/>
</dbReference>
<dbReference type="InterPro" id="IPR018114">
    <property type="entry name" value="TRYPSIN_HIS"/>
</dbReference>
<dbReference type="InterPro" id="IPR043504">
    <property type="entry name" value="Peptidase_S1_PA_chymotrypsin"/>
</dbReference>
<feature type="region of interest" description="Disordered" evidence="8">
    <location>
        <begin position="510"/>
        <end position="548"/>
    </location>
</feature>
<keyword evidence="11" id="KW-1185">Reference proteome</keyword>
<proteinExistence type="predicted"/>
<name>A0AAW0Q711_9GOBI</name>
<dbReference type="SMART" id="SM00020">
    <property type="entry name" value="Tryp_SPc"/>
    <property type="match status" value="1"/>
</dbReference>
<protein>
    <recommendedName>
        <fullName evidence="9">Peptidase S1 domain-containing protein</fullName>
    </recommendedName>
</protein>
<dbReference type="GO" id="GO:0006508">
    <property type="term" value="P:proteolysis"/>
    <property type="evidence" value="ECO:0007669"/>
    <property type="project" value="UniProtKB-KW"/>
</dbReference>
<dbReference type="InterPro" id="IPR001314">
    <property type="entry name" value="Peptidase_S1A"/>
</dbReference>
<sequence>MRTRWPYRSALCSAAQLDVCGKAPLNTRIVGGADAPDGAWPWQVSMHFGGYHRCGGSLINNQWVLSAGHCVQGLNASTVTVYIGRKNQSGSNPHEVSRSISQIFAHPNYSSSTLDNDMSLLKMASPVNFTDYIRPVCLAASGSALNAGTNIWNTGFGALSYPGASATILQEVEMPIVGNRECACNFTGNAVTDNMLCAGLDEGGKGACFGDSGGPLVYKASSAWIQFGVVSFGIPCAVPAYPSVYARVSQYEDWIKSHITENQPGFISFTSSGTDSDLSVTCAAHSTTTPPPATNTTNNNATTAPPAINTTTPKSTTTPATTTTAAPPSVSEGQWPWMVSIQKNQVHVCGGTLVSENAVLSDSSCLPSDDHKRHQEQQQRRSNVVVLKLASKPTLSNYIQPICLDDGQNTFAEGTHATPPAGAWRQQVRVFNTLNTKCAQTLREIQTSIVSCGNTSSANTLCTETFTLTQGEYGGPLVCKVGGSWFQTVVLFNTNSTTRANMMTFERLLPPTPPTPPPAVAPPHRWPRPPRLTPAAGSARAAASSKTDFPGLSSVPKCYHDLKEERLPQGSSPFTVQTTDADHEEYIETSLAAAIIRSSSSPAVVPELHWQFIVEVDASDVGIGAVPSHRNPVDERCHLNSWSLWEADWGGAELNSGIPASAAVLPVCPLPRKITV</sequence>
<dbReference type="PROSITE" id="PS50240">
    <property type="entry name" value="TRYPSIN_DOM"/>
    <property type="match status" value="2"/>
</dbReference>
<dbReference type="Pfam" id="PF00089">
    <property type="entry name" value="Trypsin"/>
    <property type="match status" value="2"/>
</dbReference>
<feature type="domain" description="Peptidase S1" evidence="9">
    <location>
        <begin position="323"/>
        <end position="592"/>
    </location>
</feature>
<dbReference type="PANTHER" id="PTHR24253:SF144">
    <property type="entry name" value="CHYMOTRYPSIN-LIKE PROTEASE CTRL-1-RELATED"/>
    <property type="match status" value="1"/>
</dbReference>